<evidence type="ECO:0000256" key="1">
    <source>
        <dbReference type="SAM" id="Phobius"/>
    </source>
</evidence>
<proteinExistence type="predicted"/>
<keyword evidence="1" id="KW-1133">Transmembrane helix</keyword>
<feature type="transmembrane region" description="Helical" evidence="1">
    <location>
        <begin position="61"/>
        <end position="86"/>
    </location>
</feature>
<keyword evidence="1" id="KW-0812">Transmembrane</keyword>
<reference evidence="2 3" key="1">
    <citation type="journal article" date="2018" name="Nat. Ecol. Evol.">
        <title>Pezizomycetes genomes reveal the molecular basis of ectomycorrhizal truffle lifestyle.</title>
        <authorList>
            <person name="Murat C."/>
            <person name="Payen T."/>
            <person name="Noel B."/>
            <person name="Kuo A."/>
            <person name="Morin E."/>
            <person name="Chen J."/>
            <person name="Kohler A."/>
            <person name="Krizsan K."/>
            <person name="Balestrini R."/>
            <person name="Da Silva C."/>
            <person name="Montanini B."/>
            <person name="Hainaut M."/>
            <person name="Levati E."/>
            <person name="Barry K.W."/>
            <person name="Belfiori B."/>
            <person name="Cichocki N."/>
            <person name="Clum A."/>
            <person name="Dockter R.B."/>
            <person name="Fauchery L."/>
            <person name="Guy J."/>
            <person name="Iotti M."/>
            <person name="Le Tacon F."/>
            <person name="Lindquist E.A."/>
            <person name="Lipzen A."/>
            <person name="Malagnac F."/>
            <person name="Mello A."/>
            <person name="Molinier V."/>
            <person name="Miyauchi S."/>
            <person name="Poulain J."/>
            <person name="Riccioni C."/>
            <person name="Rubini A."/>
            <person name="Sitrit Y."/>
            <person name="Splivallo R."/>
            <person name="Traeger S."/>
            <person name="Wang M."/>
            <person name="Zifcakova L."/>
            <person name="Wipf D."/>
            <person name="Zambonelli A."/>
            <person name="Paolocci F."/>
            <person name="Nowrousian M."/>
            <person name="Ottonello S."/>
            <person name="Baldrian P."/>
            <person name="Spatafora J.W."/>
            <person name="Henrissat B."/>
            <person name="Nagy L.G."/>
            <person name="Aury J.M."/>
            <person name="Wincker P."/>
            <person name="Grigoriev I.V."/>
            <person name="Bonfante P."/>
            <person name="Martin F.M."/>
        </authorList>
    </citation>
    <scope>NUCLEOTIDE SEQUENCE [LARGE SCALE GENOMIC DNA]</scope>
    <source>
        <strain evidence="2 3">120613-1</strain>
    </source>
</reference>
<sequence length="111" mass="11845">MGGCAGLYFSKFAKDELHCLTLVASLSSPLSLLMASLSSASAAVARAVLGASSVRPALSPMVGIASSFLIPSLLFAFSGFQTLLIARSSWFRKTFLRMLRTWCLVIEHSSL</sequence>
<gene>
    <name evidence="2" type="ORF">L873DRAFT_357704</name>
</gene>
<accession>A0A3N4IXM7</accession>
<organism evidence="2 3">
    <name type="scientific">Choiromyces venosus 120613-1</name>
    <dbReference type="NCBI Taxonomy" id="1336337"/>
    <lineage>
        <taxon>Eukaryota</taxon>
        <taxon>Fungi</taxon>
        <taxon>Dikarya</taxon>
        <taxon>Ascomycota</taxon>
        <taxon>Pezizomycotina</taxon>
        <taxon>Pezizomycetes</taxon>
        <taxon>Pezizales</taxon>
        <taxon>Tuberaceae</taxon>
        <taxon>Choiromyces</taxon>
    </lineage>
</organism>
<dbReference type="Proteomes" id="UP000276215">
    <property type="component" value="Unassembled WGS sequence"/>
</dbReference>
<keyword evidence="1" id="KW-0472">Membrane</keyword>
<dbReference type="AlphaFoldDB" id="A0A3N4IXM7"/>
<keyword evidence="3" id="KW-1185">Reference proteome</keyword>
<dbReference type="EMBL" id="ML120509">
    <property type="protein sequence ID" value="RPA90933.1"/>
    <property type="molecule type" value="Genomic_DNA"/>
</dbReference>
<evidence type="ECO:0000313" key="2">
    <source>
        <dbReference type="EMBL" id="RPA90933.1"/>
    </source>
</evidence>
<name>A0A3N4IXM7_9PEZI</name>
<evidence type="ECO:0000313" key="3">
    <source>
        <dbReference type="Proteomes" id="UP000276215"/>
    </source>
</evidence>
<protein>
    <submittedName>
        <fullName evidence="2">Uncharacterized protein</fullName>
    </submittedName>
</protein>